<reference evidence="3" key="1">
    <citation type="journal article" date="2019" name="Nat. Commun.">
        <title>The genome of broomcorn millet.</title>
        <authorList>
            <person name="Zou C."/>
            <person name="Miki D."/>
            <person name="Li D."/>
            <person name="Tang Q."/>
            <person name="Xiao L."/>
            <person name="Rajput S."/>
            <person name="Deng P."/>
            <person name="Jia W."/>
            <person name="Huang R."/>
            <person name="Zhang M."/>
            <person name="Sun Y."/>
            <person name="Hu J."/>
            <person name="Fu X."/>
            <person name="Schnable P.S."/>
            <person name="Li F."/>
            <person name="Zhang H."/>
            <person name="Feng B."/>
            <person name="Zhu X."/>
            <person name="Liu R."/>
            <person name="Schnable J.C."/>
            <person name="Zhu J.-K."/>
            <person name="Zhang H."/>
        </authorList>
    </citation>
    <scope>NUCLEOTIDE SEQUENCE [LARGE SCALE GENOMIC DNA]</scope>
</reference>
<organism evidence="2 3">
    <name type="scientific">Panicum miliaceum</name>
    <name type="common">Proso millet</name>
    <name type="synonym">Broomcorn millet</name>
    <dbReference type="NCBI Taxonomy" id="4540"/>
    <lineage>
        <taxon>Eukaryota</taxon>
        <taxon>Viridiplantae</taxon>
        <taxon>Streptophyta</taxon>
        <taxon>Embryophyta</taxon>
        <taxon>Tracheophyta</taxon>
        <taxon>Spermatophyta</taxon>
        <taxon>Magnoliopsida</taxon>
        <taxon>Liliopsida</taxon>
        <taxon>Poales</taxon>
        <taxon>Poaceae</taxon>
        <taxon>PACMAD clade</taxon>
        <taxon>Panicoideae</taxon>
        <taxon>Panicodae</taxon>
        <taxon>Paniceae</taxon>
        <taxon>Panicinae</taxon>
        <taxon>Panicum</taxon>
        <taxon>Panicum sect. Panicum</taxon>
    </lineage>
</organism>
<evidence type="ECO:0000256" key="1">
    <source>
        <dbReference type="SAM" id="SignalP"/>
    </source>
</evidence>
<proteinExistence type="predicted"/>
<gene>
    <name evidence="2" type="ORF">C2845_PM11G25970</name>
</gene>
<comment type="caution">
    <text evidence="2">The sequence shown here is derived from an EMBL/GenBank/DDBJ whole genome shotgun (WGS) entry which is preliminary data.</text>
</comment>
<evidence type="ECO:0000313" key="3">
    <source>
        <dbReference type="Proteomes" id="UP000275267"/>
    </source>
</evidence>
<accession>A0A3L6RQL5</accession>
<protein>
    <submittedName>
        <fullName evidence="2">Uncharacterized protein</fullName>
    </submittedName>
</protein>
<feature type="signal peptide" evidence="1">
    <location>
        <begin position="1"/>
        <end position="20"/>
    </location>
</feature>
<evidence type="ECO:0000313" key="2">
    <source>
        <dbReference type="EMBL" id="RLN08068.1"/>
    </source>
</evidence>
<keyword evidence="3" id="KW-1185">Reference proteome</keyword>
<feature type="chain" id="PRO_5018084172" evidence="1">
    <location>
        <begin position="21"/>
        <end position="111"/>
    </location>
</feature>
<sequence length="111" mass="11595">MLLTSCAVAHIMFHCPYVRAFWAAIGVAIPSGQAVADLQQIPRPAHVPAEHSASPSYATGCCGSAGMESPSKTSRWICAPCFSVAATKLAYGAADCRARQSEFVMLGAPPL</sequence>
<dbReference type="Proteomes" id="UP000275267">
    <property type="component" value="Unassembled WGS sequence"/>
</dbReference>
<keyword evidence="1" id="KW-0732">Signal</keyword>
<dbReference type="EMBL" id="PQIB02000007">
    <property type="protein sequence ID" value="RLN08068.1"/>
    <property type="molecule type" value="Genomic_DNA"/>
</dbReference>
<name>A0A3L6RQL5_PANMI</name>
<dbReference type="AlphaFoldDB" id="A0A3L6RQL5"/>